<organism evidence="1 2">
    <name type="scientific">Oldenlandia corymbosa var. corymbosa</name>
    <dbReference type="NCBI Taxonomy" id="529605"/>
    <lineage>
        <taxon>Eukaryota</taxon>
        <taxon>Viridiplantae</taxon>
        <taxon>Streptophyta</taxon>
        <taxon>Embryophyta</taxon>
        <taxon>Tracheophyta</taxon>
        <taxon>Spermatophyta</taxon>
        <taxon>Magnoliopsida</taxon>
        <taxon>eudicotyledons</taxon>
        <taxon>Gunneridae</taxon>
        <taxon>Pentapetalae</taxon>
        <taxon>asterids</taxon>
        <taxon>lamiids</taxon>
        <taxon>Gentianales</taxon>
        <taxon>Rubiaceae</taxon>
        <taxon>Rubioideae</taxon>
        <taxon>Spermacoceae</taxon>
        <taxon>Hedyotis-Oldenlandia complex</taxon>
        <taxon>Oldenlandia</taxon>
    </lineage>
</organism>
<name>A0AAV1E187_OLDCO</name>
<gene>
    <name evidence="1" type="ORF">OLC1_LOCUS19892</name>
</gene>
<accession>A0AAV1E187</accession>
<dbReference type="InterPro" id="IPR029063">
    <property type="entry name" value="SAM-dependent_MTases_sf"/>
</dbReference>
<reference evidence="1" key="1">
    <citation type="submission" date="2023-03" db="EMBL/GenBank/DDBJ databases">
        <authorList>
            <person name="Julca I."/>
        </authorList>
    </citation>
    <scope>NUCLEOTIDE SEQUENCE</scope>
</reference>
<dbReference type="Proteomes" id="UP001161247">
    <property type="component" value="Chromosome 7"/>
</dbReference>
<dbReference type="Gene3D" id="3.40.50.150">
    <property type="entry name" value="Vaccinia Virus protein VP39"/>
    <property type="match status" value="1"/>
</dbReference>
<dbReference type="AlphaFoldDB" id="A0AAV1E187"/>
<protein>
    <submittedName>
        <fullName evidence="1">OLC1v1013261C1</fullName>
    </submittedName>
</protein>
<evidence type="ECO:0000313" key="2">
    <source>
        <dbReference type="Proteomes" id="UP001161247"/>
    </source>
</evidence>
<keyword evidence="2" id="KW-1185">Reference proteome</keyword>
<sequence>MASFPTAPSYYGVTSARLDFSLPPSASMKMYLSRSTIQFRNEDESRAVHYAFEPWKKDVISEGSYLPNGTVTSSKSKFDSKIEASSAKMYFYYYGQILHQQNMLQDYVRTGTYYASTNENRADFIGLSSC</sequence>
<proteinExistence type="predicted"/>
<dbReference type="EMBL" id="OX459124">
    <property type="protein sequence ID" value="CAI9112769.1"/>
    <property type="molecule type" value="Genomic_DNA"/>
</dbReference>
<evidence type="ECO:0000313" key="1">
    <source>
        <dbReference type="EMBL" id="CAI9112769.1"/>
    </source>
</evidence>